<keyword evidence="1" id="KW-0472">Membrane</keyword>
<sequence length="255" mass="27578">MANFRGKFRFGFIRILTATCGICSIAWAISSIPVYRTDAAFASAAQHILSGEKYTPDQLNILKLRLEATPASLLGPLALSNIVVIRLQMAITELASGNAQLAPSGLGDLDTAVTATLAENPTNSFLWLTEYWLQDVRDGKTSADPKLLRMSYLLGPNEGWIALRRSPVTLSVFSSLPDDLAEKAVTEFAGLVRSGFYVDAANILAGPGWAVHDKLLASLAPIDEGGRRWFAKVLESKNVEGVTVPGVDDKRSRPF</sequence>
<gene>
    <name evidence="2" type="ORF">SAMN05444158_7350</name>
</gene>
<evidence type="ECO:0000313" key="2">
    <source>
        <dbReference type="EMBL" id="SDT59504.1"/>
    </source>
</evidence>
<keyword evidence="3" id="KW-1185">Reference proteome</keyword>
<reference evidence="3" key="1">
    <citation type="submission" date="2016-10" db="EMBL/GenBank/DDBJ databases">
        <authorList>
            <person name="Varghese N."/>
            <person name="Submissions S."/>
        </authorList>
    </citation>
    <scope>NUCLEOTIDE SEQUENCE [LARGE SCALE GENOMIC DNA]</scope>
    <source>
        <strain evidence="3">GAS369</strain>
    </source>
</reference>
<evidence type="ECO:0000256" key="1">
    <source>
        <dbReference type="SAM" id="Phobius"/>
    </source>
</evidence>
<feature type="transmembrane region" description="Helical" evidence="1">
    <location>
        <begin position="12"/>
        <end position="29"/>
    </location>
</feature>
<accession>A0A1H2BN11</accession>
<dbReference type="AlphaFoldDB" id="A0A1H2BN11"/>
<proteinExistence type="predicted"/>
<name>A0A1H2BN11_9BRAD</name>
<evidence type="ECO:0000313" key="3">
    <source>
        <dbReference type="Proteomes" id="UP000243904"/>
    </source>
</evidence>
<keyword evidence="1" id="KW-0812">Transmembrane</keyword>
<keyword evidence="1" id="KW-1133">Transmembrane helix</keyword>
<dbReference type="EMBL" id="LT629750">
    <property type="protein sequence ID" value="SDT59504.1"/>
    <property type="molecule type" value="Genomic_DNA"/>
</dbReference>
<dbReference type="Proteomes" id="UP000243904">
    <property type="component" value="Chromosome I"/>
</dbReference>
<dbReference type="RefSeq" id="WP_146690785.1">
    <property type="nucleotide sequence ID" value="NZ_LT629750.1"/>
</dbReference>
<protein>
    <submittedName>
        <fullName evidence="2">Uncharacterized protein</fullName>
    </submittedName>
</protein>
<organism evidence="2 3">
    <name type="scientific">Bradyrhizobium canariense</name>
    <dbReference type="NCBI Taxonomy" id="255045"/>
    <lineage>
        <taxon>Bacteria</taxon>
        <taxon>Pseudomonadati</taxon>
        <taxon>Pseudomonadota</taxon>
        <taxon>Alphaproteobacteria</taxon>
        <taxon>Hyphomicrobiales</taxon>
        <taxon>Nitrobacteraceae</taxon>
        <taxon>Bradyrhizobium</taxon>
    </lineage>
</organism>